<sequence length="167" mass="17676">MDILKTATDWAKAEMISNSVFILLGALFIAASIAFWQIGRTDMARAYVVPTLVAGMLLLILGGGLLYGTWSSLAGFGPAVAQDGPGFVASEVMRVDKTVAQYGTAVFKVMPLLIVAAAALIIVMNSPVWRAGLITTIAFLCAVMFVDSNASARLESYRAQLLAAVSR</sequence>
<accession>A0A238JL47</accession>
<dbReference type="AlphaFoldDB" id="A0A238JL47"/>
<keyword evidence="1" id="KW-0812">Transmembrane</keyword>
<keyword evidence="1" id="KW-0472">Membrane</keyword>
<dbReference type="EMBL" id="FXYE01000001">
    <property type="protein sequence ID" value="SMX31389.1"/>
    <property type="molecule type" value="Genomic_DNA"/>
</dbReference>
<feature type="transmembrane region" description="Helical" evidence="1">
    <location>
        <begin position="128"/>
        <end position="146"/>
    </location>
</feature>
<reference evidence="3" key="1">
    <citation type="submission" date="2017-05" db="EMBL/GenBank/DDBJ databases">
        <authorList>
            <person name="Rodrigo-Torres L."/>
            <person name="Arahal R. D."/>
            <person name="Lucena T."/>
        </authorList>
    </citation>
    <scope>NUCLEOTIDE SEQUENCE [LARGE SCALE GENOMIC DNA]</scope>
    <source>
        <strain evidence="3">CECT 8621</strain>
    </source>
</reference>
<dbReference type="OrthoDB" id="7868084at2"/>
<name>A0A238JL47_9RHOB</name>
<evidence type="ECO:0000313" key="2">
    <source>
        <dbReference type="EMBL" id="SMX31389.1"/>
    </source>
</evidence>
<feature type="transmembrane region" description="Helical" evidence="1">
    <location>
        <begin position="102"/>
        <end position="122"/>
    </location>
</feature>
<protein>
    <submittedName>
        <fullName evidence="2">Uncharacterized protein</fullName>
    </submittedName>
</protein>
<proteinExistence type="predicted"/>
<keyword evidence="3" id="KW-1185">Reference proteome</keyword>
<keyword evidence="1" id="KW-1133">Transmembrane helix</keyword>
<organism evidence="2 3">
    <name type="scientific">Actibacterium lipolyticum</name>
    <dbReference type="NCBI Taxonomy" id="1524263"/>
    <lineage>
        <taxon>Bacteria</taxon>
        <taxon>Pseudomonadati</taxon>
        <taxon>Pseudomonadota</taxon>
        <taxon>Alphaproteobacteria</taxon>
        <taxon>Rhodobacterales</taxon>
        <taxon>Roseobacteraceae</taxon>
        <taxon>Actibacterium</taxon>
    </lineage>
</organism>
<gene>
    <name evidence="2" type="ORF">COL8621_00422</name>
</gene>
<feature type="transmembrane region" description="Helical" evidence="1">
    <location>
        <begin position="20"/>
        <end position="38"/>
    </location>
</feature>
<dbReference type="RefSeq" id="WP_093965678.1">
    <property type="nucleotide sequence ID" value="NZ_FXYE01000001.1"/>
</dbReference>
<dbReference type="Proteomes" id="UP000202922">
    <property type="component" value="Unassembled WGS sequence"/>
</dbReference>
<feature type="transmembrane region" description="Helical" evidence="1">
    <location>
        <begin position="44"/>
        <end position="67"/>
    </location>
</feature>
<evidence type="ECO:0000256" key="1">
    <source>
        <dbReference type="SAM" id="Phobius"/>
    </source>
</evidence>
<evidence type="ECO:0000313" key="3">
    <source>
        <dbReference type="Proteomes" id="UP000202922"/>
    </source>
</evidence>